<dbReference type="PANTHER" id="PTHR38926">
    <property type="entry name" value="F-BOX DOMAIN CONTAINING PROTEIN, EXPRESSED"/>
    <property type="match status" value="1"/>
</dbReference>
<dbReference type="Proteomes" id="UP001219518">
    <property type="component" value="Unassembled WGS sequence"/>
</dbReference>
<comment type="caution">
    <text evidence="2">The sequence shown here is derived from an EMBL/GenBank/DDBJ whole genome shotgun (WGS) entry which is preliminary data.</text>
</comment>
<dbReference type="InterPro" id="IPR001810">
    <property type="entry name" value="F-box_dom"/>
</dbReference>
<evidence type="ECO:0000313" key="2">
    <source>
        <dbReference type="EMBL" id="KAK3924902.1"/>
    </source>
</evidence>
<reference evidence="2" key="2">
    <citation type="journal article" date="2023" name="BMC Genomics">
        <title>Pest status, molecular evolution, and epigenetic factors derived from the genome assembly of Frankliniella fusca, a thysanopteran phytovirus vector.</title>
        <authorList>
            <person name="Catto M.A."/>
            <person name="Labadie P.E."/>
            <person name="Jacobson A.L."/>
            <person name="Kennedy G.G."/>
            <person name="Srinivasan R."/>
            <person name="Hunt B.G."/>
        </authorList>
    </citation>
    <scope>NUCLEOTIDE SEQUENCE</scope>
    <source>
        <strain evidence="2">PL_HMW_Pooled</strain>
    </source>
</reference>
<dbReference type="Gene3D" id="1.20.1280.50">
    <property type="match status" value="1"/>
</dbReference>
<dbReference type="SUPFAM" id="SSF52047">
    <property type="entry name" value="RNI-like"/>
    <property type="match status" value="1"/>
</dbReference>
<protein>
    <submittedName>
        <fullName evidence="2">F-box/LRR-repeat protein 14</fullName>
    </submittedName>
</protein>
<dbReference type="InterPro" id="IPR032675">
    <property type="entry name" value="LRR_dom_sf"/>
</dbReference>
<evidence type="ECO:0000313" key="3">
    <source>
        <dbReference type="Proteomes" id="UP001219518"/>
    </source>
</evidence>
<dbReference type="PROSITE" id="PS50181">
    <property type="entry name" value="FBOX"/>
    <property type="match status" value="1"/>
</dbReference>
<accession>A0AAE1HP72</accession>
<organism evidence="2 3">
    <name type="scientific">Frankliniella fusca</name>
    <dbReference type="NCBI Taxonomy" id="407009"/>
    <lineage>
        <taxon>Eukaryota</taxon>
        <taxon>Metazoa</taxon>
        <taxon>Ecdysozoa</taxon>
        <taxon>Arthropoda</taxon>
        <taxon>Hexapoda</taxon>
        <taxon>Insecta</taxon>
        <taxon>Pterygota</taxon>
        <taxon>Neoptera</taxon>
        <taxon>Paraneoptera</taxon>
        <taxon>Thysanoptera</taxon>
        <taxon>Terebrantia</taxon>
        <taxon>Thripoidea</taxon>
        <taxon>Thripidae</taxon>
        <taxon>Frankliniella</taxon>
    </lineage>
</organism>
<name>A0AAE1HP72_9NEOP</name>
<sequence length="618" mass="68350">MTNLARPASPRPPALLPAVRGLRVPRCVAPVPAGAGRGCRTGTEPGRAEARAARAGPWSRRVRPGARRSFISSTAIGSRIRSSTQIGLAGRGGRRVLGVLGLRSCCPTLRGRARAGRQCAAASASVHTAMARIEHGCYAPFGGLGTFGGRRTAGKFNALRYRITLEDEMDAKRTALSHRRRSRGDKDLMLVRHMVWLERAEREAKELALLQVKERAEREAAERERQAIHCLPEELMLSIFSLLELEELARSVVPVCSRWRRLGRDESLWAGATLRYDPTAESADDFIRALLTAPALGTLEYITDGAPTREDVAKALTKCCQRVTTLRMLPGPPENVLWIVLDRLAEHLRHLELFVTDLSVLACIGGMDNLLSLTLHGEISFVTDKLSRLGSGCAQLTELDLGGLRFNDIYRLDLLIADVVLGHTETLTVLKLPPSMTSAIVMDAVADCRKLKVLAIWITPHITSSVLTASLQRLGQLESLTWRNYDAWLDKAELAHFILQSQRFPQLKEFRLLDCIDMDDGLALALAHRAHGLARLSLHRSELSARGLAEIMQRAHELTSLDLYKNASVAEEHLEMVASHLHKLRLLDVRGCCALRTLGEDVWEALRASLPDLDIRFD</sequence>
<gene>
    <name evidence="2" type="ORF">KUF71_013175</name>
</gene>
<dbReference type="InterPro" id="IPR036047">
    <property type="entry name" value="F-box-like_dom_sf"/>
</dbReference>
<dbReference type="Gene3D" id="3.80.10.10">
    <property type="entry name" value="Ribonuclease Inhibitor"/>
    <property type="match status" value="1"/>
</dbReference>
<feature type="domain" description="F-box" evidence="1">
    <location>
        <begin position="225"/>
        <end position="272"/>
    </location>
</feature>
<proteinExistence type="predicted"/>
<dbReference type="AlphaFoldDB" id="A0AAE1HP72"/>
<dbReference type="PANTHER" id="PTHR38926:SF5">
    <property type="entry name" value="F-BOX AND LEUCINE-RICH REPEAT PROTEIN 6"/>
    <property type="match status" value="1"/>
</dbReference>
<dbReference type="SUPFAM" id="SSF81383">
    <property type="entry name" value="F-box domain"/>
    <property type="match status" value="1"/>
</dbReference>
<evidence type="ECO:0000259" key="1">
    <source>
        <dbReference type="PROSITE" id="PS50181"/>
    </source>
</evidence>
<reference evidence="2" key="1">
    <citation type="submission" date="2021-07" db="EMBL/GenBank/DDBJ databases">
        <authorList>
            <person name="Catto M.A."/>
            <person name="Jacobson A."/>
            <person name="Kennedy G."/>
            <person name="Labadie P."/>
            <person name="Hunt B.G."/>
            <person name="Srinivasan R."/>
        </authorList>
    </citation>
    <scope>NUCLEOTIDE SEQUENCE</scope>
    <source>
        <strain evidence="2">PL_HMW_Pooled</strain>
        <tissue evidence="2">Head</tissue>
    </source>
</reference>
<dbReference type="EMBL" id="JAHWGI010001208">
    <property type="protein sequence ID" value="KAK3924902.1"/>
    <property type="molecule type" value="Genomic_DNA"/>
</dbReference>
<keyword evidence="3" id="KW-1185">Reference proteome</keyword>
<dbReference type="Pfam" id="PF12937">
    <property type="entry name" value="F-box-like"/>
    <property type="match status" value="1"/>
</dbReference>